<dbReference type="EMBL" id="JARAWN010000030">
    <property type="protein sequence ID" value="MDX3129700.1"/>
    <property type="molecule type" value="Genomic_DNA"/>
</dbReference>
<evidence type="ECO:0000256" key="1">
    <source>
        <dbReference type="SAM" id="MobiDB-lite"/>
    </source>
</evidence>
<evidence type="ECO:0000313" key="3">
    <source>
        <dbReference type="Proteomes" id="UP001273589"/>
    </source>
</evidence>
<reference evidence="2" key="1">
    <citation type="journal article" date="2023" name="Microb. Genom.">
        <title>Mesoterricola silvestris gen. nov., sp. nov., Mesoterricola sediminis sp. nov., Geothrix oryzae sp. nov., Geothrix edaphica sp. nov., Geothrix rubra sp. nov., and Geothrix limicola sp. nov., six novel members of Acidobacteriota isolated from soils.</title>
        <authorList>
            <person name="Weisberg A.J."/>
            <person name="Pearce E."/>
            <person name="Kramer C.G."/>
            <person name="Chang J.H."/>
            <person name="Clarke C.R."/>
        </authorList>
    </citation>
    <scope>NUCLEOTIDE SEQUENCE</scope>
    <source>
        <strain evidence="2">ND06-05F</strain>
    </source>
</reference>
<accession>A0AAJ2PLR6</accession>
<dbReference type="AlphaFoldDB" id="A0AAJ2PLR6"/>
<sequence>MPIECRVCRGELAARPCEDVLRVGSGGGREKSGPWETGRIDHTDAAEPRELLSTLTLQPGRRLVLDRPTWNSVTPADSPR</sequence>
<gene>
    <name evidence="2" type="ORF">PV367_07780</name>
</gene>
<organism evidence="2 3">
    <name type="scientific">Streptomyces europaeiscabiei</name>
    <dbReference type="NCBI Taxonomy" id="146819"/>
    <lineage>
        <taxon>Bacteria</taxon>
        <taxon>Bacillati</taxon>
        <taxon>Actinomycetota</taxon>
        <taxon>Actinomycetes</taxon>
        <taxon>Kitasatosporales</taxon>
        <taxon>Streptomycetaceae</taxon>
        <taxon>Streptomyces</taxon>
    </lineage>
</organism>
<evidence type="ECO:0000313" key="2">
    <source>
        <dbReference type="EMBL" id="MDX3129700.1"/>
    </source>
</evidence>
<feature type="region of interest" description="Disordered" evidence="1">
    <location>
        <begin position="23"/>
        <end position="54"/>
    </location>
</feature>
<proteinExistence type="predicted"/>
<dbReference type="Proteomes" id="UP001273589">
    <property type="component" value="Unassembled WGS sequence"/>
</dbReference>
<dbReference type="RefSeq" id="WP_319690183.1">
    <property type="nucleotide sequence ID" value="NZ_JARAWN010000030.1"/>
</dbReference>
<feature type="compositionally biased region" description="Basic and acidic residues" evidence="1">
    <location>
        <begin position="28"/>
        <end position="50"/>
    </location>
</feature>
<protein>
    <submittedName>
        <fullName evidence="2">Uncharacterized protein</fullName>
    </submittedName>
</protein>
<comment type="caution">
    <text evidence="2">The sequence shown here is derived from an EMBL/GenBank/DDBJ whole genome shotgun (WGS) entry which is preliminary data.</text>
</comment>
<name>A0AAJ2PLR6_9ACTN</name>